<feature type="region of interest" description="Disordered" evidence="1">
    <location>
        <begin position="112"/>
        <end position="157"/>
    </location>
</feature>
<feature type="region of interest" description="Disordered" evidence="1">
    <location>
        <begin position="58"/>
        <end position="92"/>
    </location>
</feature>
<feature type="compositionally biased region" description="Polar residues" evidence="1">
    <location>
        <begin position="112"/>
        <end position="135"/>
    </location>
</feature>
<protein>
    <submittedName>
        <fullName evidence="2">Uncharacterized protein</fullName>
    </submittedName>
</protein>
<keyword evidence="3" id="KW-1185">Reference proteome</keyword>
<gene>
    <name evidence="2" type="ORF">BJ554DRAFT_482</name>
</gene>
<dbReference type="EMBL" id="JAEFCI010000850">
    <property type="protein sequence ID" value="KAG5463292.1"/>
    <property type="molecule type" value="Genomic_DNA"/>
</dbReference>
<accession>A0A8H8A1R1</accession>
<reference evidence="2 3" key="1">
    <citation type="journal article" name="Sci. Rep.">
        <title>Genome-scale phylogenetic analyses confirm Olpidium as the closest living zoosporic fungus to the non-flagellated, terrestrial fungi.</title>
        <authorList>
            <person name="Chang Y."/>
            <person name="Rochon D."/>
            <person name="Sekimoto S."/>
            <person name="Wang Y."/>
            <person name="Chovatia M."/>
            <person name="Sandor L."/>
            <person name="Salamov A."/>
            <person name="Grigoriev I.V."/>
            <person name="Stajich J.E."/>
            <person name="Spatafora J.W."/>
        </authorList>
    </citation>
    <scope>NUCLEOTIDE SEQUENCE [LARGE SCALE GENOMIC DNA]</scope>
    <source>
        <strain evidence="2">S191</strain>
    </source>
</reference>
<dbReference type="Proteomes" id="UP000673691">
    <property type="component" value="Unassembled WGS sequence"/>
</dbReference>
<evidence type="ECO:0000256" key="1">
    <source>
        <dbReference type="SAM" id="MobiDB-lite"/>
    </source>
</evidence>
<feature type="non-terminal residue" evidence="2">
    <location>
        <position position="256"/>
    </location>
</feature>
<evidence type="ECO:0000313" key="3">
    <source>
        <dbReference type="Proteomes" id="UP000673691"/>
    </source>
</evidence>
<proteinExistence type="predicted"/>
<organism evidence="2 3">
    <name type="scientific">Olpidium bornovanus</name>
    <dbReference type="NCBI Taxonomy" id="278681"/>
    <lineage>
        <taxon>Eukaryota</taxon>
        <taxon>Fungi</taxon>
        <taxon>Fungi incertae sedis</taxon>
        <taxon>Olpidiomycota</taxon>
        <taxon>Olpidiomycotina</taxon>
        <taxon>Olpidiomycetes</taxon>
        <taxon>Olpidiales</taxon>
        <taxon>Olpidiaceae</taxon>
        <taxon>Olpidium</taxon>
    </lineage>
</organism>
<name>A0A8H8A1R1_9FUNG</name>
<sequence length="256" mass="27536">MLLPPATASSSVPAASVRFAARSAAPAVAAVWKHGRVLLRVWAPRRGAPARRFRSALSFSTSAAPGAAEGDRNGRPTVGNAGSETGDESGLNPQISVTFHDFLFSTFQNEQPEAADATNSNSGASDGAGEQQSAGARSFAEPGRQIGREQSREFSMQSSEYLPVRNAWHRPPRLTVRWSPEVAEEAKELLARGSFGLPPVKSGVMTKFTRKGEVMSEAEMTVRAAELPSVDPERARQLAEMYASSKRYVPIPKVLR</sequence>
<dbReference type="AlphaFoldDB" id="A0A8H8A1R1"/>
<evidence type="ECO:0000313" key="2">
    <source>
        <dbReference type="EMBL" id="KAG5463292.1"/>
    </source>
</evidence>
<comment type="caution">
    <text evidence="2">The sequence shown here is derived from an EMBL/GenBank/DDBJ whole genome shotgun (WGS) entry which is preliminary data.</text>
</comment>